<dbReference type="InterPro" id="IPR009114">
    <property type="entry name" value="Angiomotin"/>
</dbReference>
<evidence type="ECO:0000256" key="7">
    <source>
        <dbReference type="SAM" id="MobiDB-lite"/>
    </source>
</evidence>
<dbReference type="Pfam" id="PF12240">
    <property type="entry name" value="Angiomotin_C"/>
    <property type="match status" value="1"/>
</dbReference>
<protein>
    <recommendedName>
        <fullName evidence="8">Angiomotin C-terminal domain-containing protein</fullName>
    </recommendedName>
</protein>
<sequence length="853" mass="94895">MRLAVVDMTVDDGNKSPTYANTSMLGINLFKNNNSDYSLTSPEDLYREIYTNMSQFREPPPYPGLPKQSSSQTGLHQSFSGSEASTDVSVSSNENLASGQRQEPQGEETQVSSPHLVYDASGFSDYSIMARLGMPASEIDQKLMQSSNTPHIYVTPGNGVYSSVHGPYIATSVNSPAHGLCHVTHSQTQNLYHSSESGFSGSESSKHQLGGESDSSTNISRQSSGFSCDTSLSSNLTSPSGVTSYSSSTLYANYPQQWTHSAMDYGSPQMSRPQAHLNFQKHHLNQQLQQQQLPSFMSHTSMHSGQPHMNLNHLNSSPLPPPPTYPGFQGHEAARRSYEILGKTEIPGSRSQPELSHLLDQRAQYPGVIHTPGGSGSDRGSQHSLEHCVGDGSRYADIDQIAFKATSMVNVLSEENHALRQKLSVFERKVMLLQKFEMELQNVHEGYESLQKSSKKIIQKESAMKKHLEEELKKQKAVNNSLIQQLQKAGLPVPDAAILASVEPSDSSMVHLLAKHKEVLGIKERQEMEIEAMKMTIQEQRAQIDILRNVQASQMRLDEEERRQQLLAEYDEEIKQELASIKAAYEKKEQTETNIRLKLEKELEYCRRHHVSAKSQVSSNAGACGKGKDGKAEMNVDIKKLLEEKEAKILQLEKELIQWKEQQLEESIRKLKLQESLETDSFSRLPAYDQSGSMCSSSMCSSTCSSLSTETLINEAKADKLRQMEEVYKANRKVAELEASVKSLQSQLSEKEAILRVYQRSPMTRSSSVHTIYCTPHHSPRPSLVATGSLSRQGSHDPSNFLEVCHKKTGSTSALEAYSKISQEDLLKKIEDLKSGSKSNSDSEENPDSVWQV</sequence>
<accession>A0A9D4M717</accession>
<name>A0A9D4M717_DREPO</name>
<keyword evidence="5 6" id="KW-0175">Coiled coil</keyword>
<evidence type="ECO:0000313" key="10">
    <source>
        <dbReference type="Proteomes" id="UP000828390"/>
    </source>
</evidence>
<keyword evidence="3" id="KW-0597">Phosphoprotein</keyword>
<feature type="region of interest" description="Disordered" evidence="7">
    <location>
        <begin position="832"/>
        <end position="853"/>
    </location>
</feature>
<proteinExistence type="inferred from homology"/>
<reference evidence="9" key="1">
    <citation type="journal article" date="2019" name="bioRxiv">
        <title>The Genome of the Zebra Mussel, Dreissena polymorpha: A Resource for Invasive Species Research.</title>
        <authorList>
            <person name="McCartney M.A."/>
            <person name="Auch B."/>
            <person name="Kono T."/>
            <person name="Mallez S."/>
            <person name="Zhang Y."/>
            <person name="Obille A."/>
            <person name="Becker A."/>
            <person name="Abrahante J.E."/>
            <person name="Garbe J."/>
            <person name="Badalamenti J.P."/>
            <person name="Herman A."/>
            <person name="Mangelson H."/>
            <person name="Liachko I."/>
            <person name="Sullivan S."/>
            <person name="Sone E.D."/>
            <person name="Koren S."/>
            <person name="Silverstein K.A.T."/>
            <person name="Beckman K.B."/>
            <person name="Gohl D.M."/>
        </authorList>
    </citation>
    <scope>NUCLEOTIDE SEQUENCE</scope>
    <source>
        <strain evidence="9">Duluth1</strain>
        <tissue evidence="9">Whole animal</tissue>
    </source>
</reference>
<reference evidence="9" key="2">
    <citation type="submission" date="2020-11" db="EMBL/GenBank/DDBJ databases">
        <authorList>
            <person name="McCartney M.A."/>
            <person name="Auch B."/>
            <person name="Kono T."/>
            <person name="Mallez S."/>
            <person name="Becker A."/>
            <person name="Gohl D.M."/>
            <person name="Silverstein K.A.T."/>
            <person name="Koren S."/>
            <person name="Bechman K.B."/>
            <person name="Herman A."/>
            <person name="Abrahante J.E."/>
            <person name="Garbe J."/>
        </authorList>
    </citation>
    <scope>NUCLEOTIDE SEQUENCE</scope>
    <source>
        <strain evidence="9">Duluth1</strain>
        <tissue evidence="9">Whole animal</tissue>
    </source>
</reference>
<dbReference type="EMBL" id="JAIWYP010000002">
    <property type="protein sequence ID" value="KAH3870489.1"/>
    <property type="molecule type" value="Genomic_DNA"/>
</dbReference>
<comment type="caution">
    <text evidence="9">The sequence shown here is derived from an EMBL/GenBank/DDBJ whole genome shotgun (WGS) entry which is preliminary data.</text>
</comment>
<gene>
    <name evidence="9" type="ORF">DPMN_033677</name>
</gene>
<keyword evidence="4" id="KW-0965">Cell junction</keyword>
<evidence type="ECO:0000313" key="9">
    <source>
        <dbReference type="EMBL" id="KAH3870489.1"/>
    </source>
</evidence>
<feature type="region of interest" description="Disordered" evidence="7">
    <location>
        <begin position="192"/>
        <end position="240"/>
    </location>
</feature>
<feature type="coiled-coil region" evidence="6">
    <location>
        <begin position="523"/>
        <end position="591"/>
    </location>
</feature>
<dbReference type="GO" id="GO:0005886">
    <property type="term" value="C:plasma membrane"/>
    <property type="evidence" value="ECO:0007669"/>
    <property type="project" value="TreeGrafter"/>
</dbReference>
<feature type="compositionally biased region" description="Polar residues" evidence="7">
    <location>
        <begin position="213"/>
        <end position="236"/>
    </location>
</feature>
<feature type="coiled-coil region" evidence="6">
    <location>
        <begin position="635"/>
        <end position="662"/>
    </location>
</feature>
<evidence type="ECO:0000256" key="1">
    <source>
        <dbReference type="ARBA" id="ARBA00004282"/>
    </source>
</evidence>
<feature type="region of interest" description="Disordered" evidence="7">
    <location>
        <begin position="55"/>
        <end position="115"/>
    </location>
</feature>
<dbReference type="AlphaFoldDB" id="A0A9D4M717"/>
<dbReference type="InterPro" id="IPR051747">
    <property type="entry name" value="Angiomotin-like"/>
</dbReference>
<dbReference type="GO" id="GO:0030036">
    <property type="term" value="P:actin cytoskeleton organization"/>
    <property type="evidence" value="ECO:0007669"/>
    <property type="project" value="TreeGrafter"/>
</dbReference>
<comment type="subcellular location">
    <subcellularLocation>
        <location evidence="1">Cell junction</location>
    </subcellularLocation>
</comment>
<dbReference type="GO" id="GO:0005923">
    <property type="term" value="C:bicellular tight junction"/>
    <property type="evidence" value="ECO:0007669"/>
    <property type="project" value="TreeGrafter"/>
</dbReference>
<feature type="domain" description="Angiomotin C-terminal" evidence="8">
    <location>
        <begin position="572"/>
        <end position="779"/>
    </location>
</feature>
<evidence type="ECO:0000256" key="2">
    <source>
        <dbReference type="ARBA" id="ARBA00010300"/>
    </source>
</evidence>
<dbReference type="PANTHER" id="PTHR14826">
    <property type="entry name" value="ANGIOMOTIN"/>
    <property type="match status" value="1"/>
</dbReference>
<dbReference type="GO" id="GO:0031410">
    <property type="term" value="C:cytoplasmic vesicle"/>
    <property type="evidence" value="ECO:0007669"/>
    <property type="project" value="TreeGrafter"/>
</dbReference>
<dbReference type="PANTHER" id="PTHR14826:SF14">
    <property type="entry name" value="ANGIOMOTIN_C DOMAIN-CONTAINING PROTEIN"/>
    <property type="match status" value="1"/>
</dbReference>
<evidence type="ECO:0000256" key="4">
    <source>
        <dbReference type="ARBA" id="ARBA00022949"/>
    </source>
</evidence>
<evidence type="ECO:0000256" key="6">
    <source>
        <dbReference type="SAM" id="Coils"/>
    </source>
</evidence>
<evidence type="ECO:0000259" key="8">
    <source>
        <dbReference type="Pfam" id="PF12240"/>
    </source>
</evidence>
<evidence type="ECO:0000256" key="3">
    <source>
        <dbReference type="ARBA" id="ARBA00022553"/>
    </source>
</evidence>
<comment type="similarity">
    <text evidence="2">Belongs to the angiomotin family.</text>
</comment>
<feature type="coiled-coil region" evidence="6">
    <location>
        <begin position="409"/>
        <end position="485"/>
    </location>
</feature>
<feature type="compositionally biased region" description="Polar residues" evidence="7">
    <location>
        <begin position="67"/>
        <end position="113"/>
    </location>
</feature>
<feature type="coiled-coil region" evidence="6">
    <location>
        <begin position="727"/>
        <end position="761"/>
    </location>
</feature>
<dbReference type="OrthoDB" id="5974715at2759"/>
<dbReference type="Proteomes" id="UP000828390">
    <property type="component" value="Unassembled WGS sequence"/>
</dbReference>
<organism evidence="9 10">
    <name type="scientific">Dreissena polymorpha</name>
    <name type="common">Zebra mussel</name>
    <name type="synonym">Mytilus polymorpha</name>
    <dbReference type="NCBI Taxonomy" id="45954"/>
    <lineage>
        <taxon>Eukaryota</taxon>
        <taxon>Metazoa</taxon>
        <taxon>Spiralia</taxon>
        <taxon>Lophotrochozoa</taxon>
        <taxon>Mollusca</taxon>
        <taxon>Bivalvia</taxon>
        <taxon>Autobranchia</taxon>
        <taxon>Heteroconchia</taxon>
        <taxon>Euheterodonta</taxon>
        <taxon>Imparidentia</taxon>
        <taxon>Neoheterodontei</taxon>
        <taxon>Myida</taxon>
        <taxon>Dreissenoidea</taxon>
        <taxon>Dreissenidae</taxon>
        <taxon>Dreissena</taxon>
    </lineage>
</organism>
<evidence type="ECO:0000256" key="5">
    <source>
        <dbReference type="ARBA" id="ARBA00023054"/>
    </source>
</evidence>
<feature type="compositionally biased region" description="Low complexity" evidence="7">
    <location>
        <begin position="194"/>
        <end position="203"/>
    </location>
</feature>
<dbReference type="InterPro" id="IPR024646">
    <property type="entry name" value="Angiomotin_C"/>
</dbReference>
<dbReference type="GO" id="GO:0030334">
    <property type="term" value="P:regulation of cell migration"/>
    <property type="evidence" value="ECO:0007669"/>
    <property type="project" value="TreeGrafter"/>
</dbReference>
<dbReference type="PRINTS" id="PR01807">
    <property type="entry name" value="ANGIOMOTIN"/>
</dbReference>
<keyword evidence="10" id="KW-1185">Reference proteome</keyword>